<organism evidence="1">
    <name type="scientific">Albugo laibachii Nc14</name>
    <dbReference type="NCBI Taxonomy" id="890382"/>
    <lineage>
        <taxon>Eukaryota</taxon>
        <taxon>Sar</taxon>
        <taxon>Stramenopiles</taxon>
        <taxon>Oomycota</taxon>
        <taxon>Peronosporomycetes</taxon>
        <taxon>Albuginales</taxon>
        <taxon>Albuginaceae</taxon>
        <taxon>Albugo</taxon>
    </lineage>
</organism>
<dbReference type="EMBL" id="FR824299">
    <property type="protein sequence ID" value="CCA24703.1"/>
    <property type="molecule type" value="Genomic_DNA"/>
</dbReference>
<reference evidence="1" key="2">
    <citation type="submission" date="2011-02" db="EMBL/GenBank/DDBJ databases">
        <authorList>
            <person name="MacLean D."/>
        </authorList>
    </citation>
    <scope>NUCLEOTIDE SEQUENCE</scope>
</reference>
<sequence length="102" mass="11906">MLISCITLQLVNVITYPREATTLIIVYMRPKVVRLYRYSLSFVLIEILSIKARLHSTTFGPFRSCRALAAKIMCQDKHLFDHAFRCCQTHTFYYGQLIDGRD</sequence>
<protein>
    <submittedName>
        <fullName evidence="1">AlNc14C254G9690 protein</fullName>
    </submittedName>
</protein>
<dbReference type="AlphaFoldDB" id="F0WTL2"/>
<gene>
    <name evidence="1" type="primary">AlNc14C254G9690</name>
    <name evidence="1" type="ORF">ALNC14_108470</name>
</gene>
<dbReference type="HOGENOM" id="CLU_179639_0_0_1"/>
<evidence type="ECO:0000313" key="1">
    <source>
        <dbReference type="EMBL" id="CCA24703.1"/>
    </source>
</evidence>
<name>F0WTL2_9STRA</name>
<accession>F0WTL2</accession>
<reference evidence="1" key="1">
    <citation type="journal article" date="2011" name="PLoS Biol.">
        <title>Gene gain and loss during evolution of obligate parasitism in the white rust pathogen of Arabidopsis thaliana.</title>
        <authorList>
            <person name="Kemen E."/>
            <person name="Gardiner A."/>
            <person name="Schultz-Larsen T."/>
            <person name="Kemen A.C."/>
            <person name="Balmuth A.L."/>
            <person name="Robert-Seilaniantz A."/>
            <person name="Bailey K."/>
            <person name="Holub E."/>
            <person name="Studholme D.J."/>
            <person name="Maclean D."/>
            <person name="Jones J.D."/>
        </authorList>
    </citation>
    <scope>NUCLEOTIDE SEQUENCE</scope>
</reference>
<proteinExistence type="predicted"/>